<evidence type="ECO:0000313" key="2">
    <source>
        <dbReference type="Proteomes" id="UP000316733"/>
    </source>
</evidence>
<reference evidence="2" key="1">
    <citation type="journal article" date="2020" name="bioRxiv">
        <title>Integrative omics analysis of Pseudomonas aeruginosa virus PA5oct highlights the molecular complexity of jumbo phages.</title>
        <authorList>
            <person name="Lood C."/>
            <person name="Danis-Wlodarczyk K."/>
            <person name="Blasdel B.G."/>
            <person name="Jang H.B."/>
            <person name="Vandenheuvel D."/>
            <person name="Briers Y."/>
            <person name="Noben J.-P."/>
            <person name="van Noort V."/>
            <person name="Drulis-Kawa Z."/>
            <person name="Lavigne R."/>
        </authorList>
    </citation>
    <scope>NUCLEOTIDE SEQUENCE [LARGE SCALE GENOMIC DNA]</scope>
</reference>
<organism evidence="1 2">
    <name type="scientific">Pseudomonas phage vB_PaeM_PA5oct</name>
    <dbReference type="NCBI Taxonomy" id="2163605"/>
    <lineage>
        <taxon>Viruses</taxon>
        <taxon>Duplodnaviria</taxon>
        <taxon>Heunggongvirae</taxon>
        <taxon>Uroviricota</taxon>
        <taxon>Caudoviricetes</taxon>
        <taxon>Arenbergviridae</taxon>
        <taxon>Wroclawvirus</taxon>
        <taxon>Wroclawvirus PA5oct</taxon>
    </lineage>
</organism>
<gene>
    <name evidence="1" type="ORF">EST35_0430</name>
</gene>
<protein>
    <submittedName>
        <fullName evidence="1">Uncharacterized protein</fullName>
    </submittedName>
</protein>
<accession>A0A4Y5JUE5</accession>
<evidence type="ECO:0000313" key="1">
    <source>
        <dbReference type="EMBL" id="QCG76298.1"/>
    </source>
</evidence>
<name>A0A4Y5JUE5_9CAUD</name>
<keyword evidence="2" id="KW-1185">Reference proteome</keyword>
<dbReference type="EMBL" id="MK797984">
    <property type="protein sequence ID" value="QCG76298.1"/>
    <property type="molecule type" value="Genomic_DNA"/>
</dbReference>
<proteinExistence type="predicted"/>
<sequence>MSLILNYSICANTTTITFYIFGLNIKKAWVYVTKSDKYGRYLYVSQDGCMGVFPEWQI</sequence>
<dbReference type="Proteomes" id="UP000316733">
    <property type="component" value="Segment"/>
</dbReference>